<dbReference type="EMBL" id="JAIVGD010000018">
    <property type="protein sequence ID" value="KAH0753784.1"/>
    <property type="molecule type" value="Genomic_DNA"/>
</dbReference>
<evidence type="ECO:0000256" key="13">
    <source>
        <dbReference type="RuleBase" id="RU000304"/>
    </source>
</evidence>
<evidence type="ECO:0000313" key="17">
    <source>
        <dbReference type="Proteomes" id="UP000826656"/>
    </source>
</evidence>
<keyword evidence="6 12" id="KW-0547">Nucleotide-binding</keyword>
<name>A0ABQ7UPV8_SOLTU</name>
<keyword evidence="4 14" id="KW-0812">Transmembrane</keyword>
<proteinExistence type="inferred from homology"/>
<keyword evidence="2 13" id="KW-0723">Serine/threonine-protein kinase</keyword>
<dbReference type="PANTHER" id="PTHR27009">
    <property type="entry name" value="RUST RESISTANCE KINASE LR10-RELATED"/>
    <property type="match status" value="1"/>
</dbReference>
<feature type="domain" description="Protein kinase" evidence="15">
    <location>
        <begin position="188"/>
        <end position="360"/>
    </location>
</feature>
<comment type="caution">
    <text evidence="16">The sequence shown here is derived from an EMBL/GenBank/DDBJ whole genome shotgun (WGS) entry which is preliminary data.</text>
</comment>
<organism evidence="16 17">
    <name type="scientific">Solanum tuberosum</name>
    <name type="common">Potato</name>
    <dbReference type="NCBI Taxonomy" id="4113"/>
    <lineage>
        <taxon>Eukaryota</taxon>
        <taxon>Viridiplantae</taxon>
        <taxon>Streptophyta</taxon>
        <taxon>Embryophyta</taxon>
        <taxon>Tracheophyta</taxon>
        <taxon>Spermatophyta</taxon>
        <taxon>Magnoliopsida</taxon>
        <taxon>eudicotyledons</taxon>
        <taxon>Gunneridae</taxon>
        <taxon>Pentapetalae</taxon>
        <taxon>asterids</taxon>
        <taxon>lamiids</taxon>
        <taxon>Solanales</taxon>
        <taxon>Solanaceae</taxon>
        <taxon>Solanoideae</taxon>
        <taxon>Solaneae</taxon>
        <taxon>Solanum</taxon>
    </lineage>
</organism>
<dbReference type="InterPro" id="IPR000719">
    <property type="entry name" value="Prot_kinase_dom"/>
</dbReference>
<evidence type="ECO:0000256" key="10">
    <source>
        <dbReference type="ARBA" id="ARBA00023136"/>
    </source>
</evidence>
<dbReference type="InterPro" id="IPR011009">
    <property type="entry name" value="Kinase-like_dom_sf"/>
</dbReference>
<dbReference type="PROSITE" id="PS50011">
    <property type="entry name" value="PROTEIN_KINASE_DOM"/>
    <property type="match status" value="1"/>
</dbReference>
<dbReference type="Gene3D" id="3.30.200.20">
    <property type="entry name" value="Phosphorylase Kinase, domain 1"/>
    <property type="match status" value="1"/>
</dbReference>
<dbReference type="PROSITE" id="PS00108">
    <property type="entry name" value="PROTEIN_KINASE_ST"/>
    <property type="match status" value="1"/>
</dbReference>
<feature type="binding site" evidence="12">
    <location>
        <position position="216"/>
    </location>
    <ligand>
        <name>ATP</name>
        <dbReference type="ChEBI" id="CHEBI:30616"/>
    </ligand>
</feature>
<evidence type="ECO:0000256" key="1">
    <source>
        <dbReference type="ARBA" id="ARBA00004479"/>
    </source>
</evidence>
<evidence type="ECO:0000256" key="4">
    <source>
        <dbReference type="ARBA" id="ARBA00022692"/>
    </source>
</evidence>
<evidence type="ECO:0000256" key="7">
    <source>
        <dbReference type="ARBA" id="ARBA00022777"/>
    </source>
</evidence>
<evidence type="ECO:0000256" key="12">
    <source>
        <dbReference type="PROSITE-ProRule" id="PRU10141"/>
    </source>
</evidence>
<keyword evidence="5" id="KW-0732">Signal</keyword>
<evidence type="ECO:0000256" key="3">
    <source>
        <dbReference type="ARBA" id="ARBA00022679"/>
    </source>
</evidence>
<keyword evidence="9 14" id="KW-1133">Transmembrane helix</keyword>
<evidence type="ECO:0000256" key="2">
    <source>
        <dbReference type="ARBA" id="ARBA00022527"/>
    </source>
</evidence>
<evidence type="ECO:0000256" key="9">
    <source>
        <dbReference type="ARBA" id="ARBA00022989"/>
    </source>
</evidence>
<evidence type="ECO:0000256" key="8">
    <source>
        <dbReference type="ARBA" id="ARBA00022840"/>
    </source>
</evidence>
<keyword evidence="8 12" id="KW-0067">ATP-binding</keyword>
<evidence type="ECO:0000256" key="5">
    <source>
        <dbReference type="ARBA" id="ARBA00022729"/>
    </source>
</evidence>
<dbReference type="InterPro" id="IPR045874">
    <property type="entry name" value="LRK10/LRL21-25-like"/>
</dbReference>
<keyword evidence="17" id="KW-1185">Reference proteome</keyword>
<keyword evidence="7" id="KW-0418">Kinase</keyword>
<evidence type="ECO:0000259" key="15">
    <source>
        <dbReference type="PROSITE" id="PS50011"/>
    </source>
</evidence>
<dbReference type="PROSITE" id="PS00107">
    <property type="entry name" value="PROTEIN_KINASE_ATP"/>
    <property type="match status" value="1"/>
</dbReference>
<dbReference type="InterPro" id="IPR001245">
    <property type="entry name" value="Ser-Thr/Tyr_kinase_cat_dom"/>
</dbReference>
<evidence type="ECO:0000256" key="11">
    <source>
        <dbReference type="ARBA" id="ARBA00023180"/>
    </source>
</evidence>
<dbReference type="Proteomes" id="UP000826656">
    <property type="component" value="Unassembled WGS sequence"/>
</dbReference>
<evidence type="ECO:0000256" key="6">
    <source>
        <dbReference type="ARBA" id="ARBA00022741"/>
    </source>
</evidence>
<gene>
    <name evidence="16" type="ORF">KY290_024054</name>
</gene>
<sequence>MAPIEMLGDEGCNRDVDYLVILRRGFRLKWTASNCSECAESGGHCGFDVINYQFECFCTDRPHALSCPPTKAKRNLGLILGTGTCLLSVIRLAQNLLLPCKCCNCCVASKPGSFRCMTFLFSPTFAVFSCIGVVILLFCLRKKVFWHKNLRFWESIAEDHRNIEAFLKNSGSYAPKRYSYTDIKRITNHFKNKLGQGGFGNVYRGNLRNGSQVAVKVLNELKGNGEDFINEVTSISRTSHVNIVSLVGFCFEGHKRALLYEFMPNGSLEKFIYEEIPDGVRQLGWPILYEIALGIARGLEYLHRGCNTRILHFDIKPHNILLDEDFCPKISDFGLAKLCIKKESIVSMLGPRRTIGYIAP</sequence>
<dbReference type="Pfam" id="PF07714">
    <property type="entry name" value="PK_Tyr_Ser-Thr"/>
    <property type="match status" value="1"/>
</dbReference>
<dbReference type="InterPro" id="IPR017441">
    <property type="entry name" value="Protein_kinase_ATP_BS"/>
</dbReference>
<evidence type="ECO:0000256" key="14">
    <source>
        <dbReference type="SAM" id="Phobius"/>
    </source>
</evidence>
<protein>
    <recommendedName>
        <fullName evidence="15">Protein kinase domain-containing protein</fullName>
    </recommendedName>
</protein>
<keyword evidence="3" id="KW-0808">Transferase</keyword>
<dbReference type="SUPFAM" id="SSF56112">
    <property type="entry name" value="Protein kinase-like (PK-like)"/>
    <property type="match status" value="1"/>
</dbReference>
<accession>A0ABQ7UPV8</accession>
<dbReference type="InterPro" id="IPR032872">
    <property type="entry name" value="WAK_assoc_C"/>
</dbReference>
<evidence type="ECO:0000313" key="16">
    <source>
        <dbReference type="EMBL" id="KAH0753784.1"/>
    </source>
</evidence>
<comment type="similarity">
    <text evidence="13">Belongs to the protein kinase superfamily.</text>
</comment>
<reference evidence="16 17" key="1">
    <citation type="journal article" date="2021" name="bioRxiv">
        <title>Chromosome-scale and haplotype-resolved genome assembly of a tetraploid potato cultivar.</title>
        <authorList>
            <person name="Sun H."/>
            <person name="Jiao W.-B."/>
            <person name="Krause K."/>
            <person name="Campoy J.A."/>
            <person name="Goel M."/>
            <person name="Folz-Donahue K."/>
            <person name="Kukat C."/>
            <person name="Huettel B."/>
            <person name="Schneeberger K."/>
        </authorList>
    </citation>
    <scope>NUCLEOTIDE SEQUENCE [LARGE SCALE GENOMIC DNA]</scope>
    <source>
        <strain evidence="16">SolTubOtavaFocal</strain>
        <tissue evidence="16">Leaves</tissue>
    </source>
</reference>
<dbReference type="Pfam" id="PF14380">
    <property type="entry name" value="WAK_assoc"/>
    <property type="match status" value="1"/>
</dbReference>
<dbReference type="InterPro" id="IPR008271">
    <property type="entry name" value="Ser/Thr_kinase_AS"/>
</dbReference>
<dbReference type="Gene3D" id="1.10.510.10">
    <property type="entry name" value="Transferase(Phosphotransferase) domain 1"/>
    <property type="match status" value="1"/>
</dbReference>
<keyword evidence="11" id="KW-0325">Glycoprotein</keyword>
<comment type="subcellular location">
    <subcellularLocation>
        <location evidence="1">Membrane</location>
        <topology evidence="1">Single-pass type I membrane protein</topology>
    </subcellularLocation>
</comment>
<dbReference type="SMART" id="SM00220">
    <property type="entry name" value="S_TKc"/>
    <property type="match status" value="1"/>
</dbReference>
<feature type="transmembrane region" description="Helical" evidence="14">
    <location>
        <begin position="119"/>
        <end position="140"/>
    </location>
</feature>
<keyword evidence="10 14" id="KW-0472">Membrane</keyword>